<dbReference type="Gene3D" id="3.40.630.40">
    <property type="entry name" value="Zn-dependent exopeptidases"/>
    <property type="match status" value="1"/>
</dbReference>
<dbReference type="OrthoDB" id="9802050at2"/>
<gene>
    <name evidence="1" type="ORF">E4O86_08190</name>
</gene>
<reference evidence="1" key="1">
    <citation type="submission" date="2019-03" db="EMBL/GenBank/DDBJ databases">
        <title>Afifella sp. nov., isolated from activated sludge.</title>
        <authorList>
            <person name="Li Q."/>
            <person name="Liu Y."/>
        </authorList>
    </citation>
    <scope>NUCLEOTIDE SEQUENCE</scope>
    <source>
        <strain evidence="1">L72</strain>
    </source>
</reference>
<comment type="caution">
    <text evidence="1">The sequence shown here is derived from an EMBL/GenBank/DDBJ whole genome shotgun (WGS) entry which is preliminary data.</text>
</comment>
<protein>
    <submittedName>
        <fullName evidence="1">N-formylglutamate amidohydrolase</fullName>
    </submittedName>
</protein>
<dbReference type="Pfam" id="PF05013">
    <property type="entry name" value="FGase"/>
    <property type="match status" value="1"/>
</dbReference>
<keyword evidence="2" id="KW-1185">Reference proteome</keyword>
<name>A0A964WTC1_9HYPH</name>
<sequence>MTGTGSVGEPPAFEILAPREQTVPFVFNSPHSGAYYPPEFLAATALDRTAIRRSEDLLVDRLFTPVVELGAPLLRAVYPRAYLDVNREPYELDPKMFVGRLPSFANIRSLRVAGGLGTIPRVVGDAANIYKSPIPVDEAIARIDRIYRPYHDALRRLLAETHLRFGCAVLIDCHSMPSNLQGAPLRARPDFILGDRFGASCAPEFIDRAHKVLRELGYTVCRNKPYAGGFITEHYGKPAHGLHALQIEINRALYMDETRLEPHAGFARLLEHMSLLSEALVAIPGEVRPEPLSVAAE</sequence>
<proteinExistence type="predicted"/>
<dbReference type="InterPro" id="IPR007709">
    <property type="entry name" value="N-FG_amidohydro"/>
</dbReference>
<accession>A0A964WTC1</accession>
<evidence type="ECO:0000313" key="1">
    <source>
        <dbReference type="EMBL" id="MYZ47690.1"/>
    </source>
</evidence>
<evidence type="ECO:0000313" key="2">
    <source>
        <dbReference type="Proteomes" id="UP000773614"/>
    </source>
</evidence>
<dbReference type="SUPFAM" id="SSF53187">
    <property type="entry name" value="Zn-dependent exopeptidases"/>
    <property type="match status" value="1"/>
</dbReference>
<dbReference type="AlphaFoldDB" id="A0A964WTC1"/>
<dbReference type="EMBL" id="SPKJ01000019">
    <property type="protein sequence ID" value="MYZ47690.1"/>
    <property type="molecule type" value="Genomic_DNA"/>
</dbReference>
<dbReference type="Proteomes" id="UP000773614">
    <property type="component" value="Unassembled WGS sequence"/>
</dbReference>
<organism evidence="1 2">
    <name type="scientific">Propylenella binzhouense</name>
    <dbReference type="NCBI Taxonomy" id="2555902"/>
    <lineage>
        <taxon>Bacteria</taxon>
        <taxon>Pseudomonadati</taxon>
        <taxon>Pseudomonadota</taxon>
        <taxon>Alphaproteobacteria</taxon>
        <taxon>Hyphomicrobiales</taxon>
        <taxon>Propylenellaceae</taxon>
        <taxon>Propylenella</taxon>
    </lineage>
</organism>